<dbReference type="EMBL" id="CM011687">
    <property type="protein sequence ID" value="TMS10564.1"/>
    <property type="molecule type" value="Genomic_DNA"/>
</dbReference>
<evidence type="ECO:0000313" key="1">
    <source>
        <dbReference type="EMBL" id="TMS10564.1"/>
    </source>
</evidence>
<dbReference type="Proteomes" id="UP000793456">
    <property type="component" value="Chromosome XIV"/>
</dbReference>
<evidence type="ECO:0000313" key="2">
    <source>
        <dbReference type="Proteomes" id="UP000793456"/>
    </source>
</evidence>
<gene>
    <name evidence="1" type="ORF">E3U43_019557</name>
</gene>
<keyword evidence="2" id="KW-1185">Reference proteome</keyword>
<comment type="caution">
    <text evidence="1">The sequence shown here is derived from an EMBL/GenBank/DDBJ whole genome shotgun (WGS) entry which is preliminary data.</text>
</comment>
<proteinExistence type="predicted"/>
<reference evidence="1" key="1">
    <citation type="submission" date="2018-11" db="EMBL/GenBank/DDBJ databases">
        <title>The sequence and de novo assembly of Larimichthys crocea genome using PacBio and Hi-C technologies.</title>
        <authorList>
            <person name="Xu P."/>
            <person name="Chen B."/>
            <person name="Zhou Z."/>
            <person name="Ke Q."/>
            <person name="Wu Y."/>
            <person name="Bai H."/>
            <person name="Pu F."/>
        </authorList>
    </citation>
    <scope>NUCLEOTIDE SEQUENCE</scope>
    <source>
        <tissue evidence="1">Muscle</tissue>
    </source>
</reference>
<organism evidence="1 2">
    <name type="scientific">Larimichthys crocea</name>
    <name type="common">Large yellow croaker</name>
    <name type="synonym">Pseudosciaena crocea</name>
    <dbReference type="NCBI Taxonomy" id="215358"/>
    <lineage>
        <taxon>Eukaryota</taxon>
        <taxon>Metazoa</taxon>
        <taxon>Chordata</taxon>
        <taxon>Craniata</taxon>
        <taxon>Vertebrata</taxon>
        <taxon>Euteleostomi</taxon>
        <taxon>Actinopterygii</taxon>
        <taxon>Neopterygii</taxon>
        <taxon>Teleostei</taxon>
        <taxon>Neoteleostei</taxon>
        <taxon>Acanthomorphata</taxon>
        <taxon>Eupercaria</taxon>
        <taxon>Sciaenidae</taxon>
        <taxon>Larimichthys</taxon>
    </lineage>
</organism>
<name>A0ACD3QVS7_LARCR</name>
<sequence>MVQPPGKAFPTSVRITGPQERDDPYPALYRYMHACHFLESTAAVLSAAAAAGHLGVTQAVRELLRFLSLTQSGLLFLLAQPTPTNLLLRLLASMVEAEGEDTTFTGGEGGLTGPGFGEEGFGVWLMQALHCSAGCVRAHEPCGHGGRWRSWTRGR</sequence>
<accession>A0ACD3QVS7</accession>
<protein>
    <submittedName>
        <fullName evidence="1">Uncharacterized protein</fullName>
    </submittedName>
</protein>